<dbReference type="Proteomes" id="UP001234989">
    <property type="component" value="Chromosome 2"/>
</dbReference>
<organism evidence="1 2">
    <name type="scientific">Solanum verrucosum</name>
    <dbReference type="NCBI Taxonomy" id="315347"/>
    <lineage>
        <taxon>Eukaryota</taxon>
        <taxon>Viridiplantae</taxon>
        <taxon>Streptophyta</taxon>
        <taxon>Embryophyta</taxon>
        <taxon>Tracheophyta</taxon>
        <taxon>Spermatophyta</taxon>
        <taxon>Magnoliopsida</taxon>
        <taxon>eudicotyledons</taxon>
        <taxon>Gunneridae</taxon>
        <taxon>Pentapetalae</taxon>
        <taxon>asterids</taxon>
        <taxon>lamiids</taxon>
        <taxon>Solanales</taxon>
        <taxon>Solanaceae</taxon>
        <taxon>Solanoideae</taxon>
        <taxon>Solaneae</taxon>
        <taxon>Solanum</taxon>
    </lineage>
</organism>
<keyword evidence="2" id="KW-1185">Reference proteome</keyword>
<dbReference type="EMBL" id="CP133613">
    <property type="protein sequence ID" value="WMV14967.1"/>
    <property type="molecule type" value="Genomic_DNA"/>
</dbReference>
<name>A0AAF0Q1E6_SOLVR</name>
<gene>
    <name evidence="1" type="ORF">MTR67_008352</name>
</gene>
<reference evidence="1" key="1">
    <citation type="submission" date="2023-08" db="EMBL/GenBank/DDBJ databases">
        <title>A de novo genome assembly of Solanum verrucosum Schlechtendal, a Mexican diploid species geographically isolated from the other diploid A-genome species in potato relatives.</title>
        <authorList>
            <person name="Hosaka K."/>
        </authorList>
    </citation>
    <scope>NUCLEOTIDE SEQUENCE</scope>
    <source>
        <tissue evidence="1">Young leaves</tissue>
    </source>
</reference>
<evidence type="ECO:0000313" key="2">
    <source>
        <dbReference type="Proteomes" id="UP001234989"/>
    </source>
</evidence>
<protein>
    <submittedName>
        <fullName evidence="1">Uncharacterized protein</fullName>
    </submittedName>
</protein>
<accession>A0AAF0Q1E6</accession>
<sequence>MLYTFEHEHIIGISIEHRYRDEFTQLKILINHVCQHGLPHLVRQDEGSFGDHQWFSSAGHVQGVSSGRDTVFAPSKLEDIIN</sequence>
<dbReference type="AlphaFoldDB" id="A0AAF0Q1E6"/>
<evidence type="ECO:0000313" key="1">
    <source>
        <dbReference type="EMBL" id="WMV14967.1"/>
    </source>
</evidence>
<proteinExistence type="predicted"/>